<dbReference type="PANTHER" id="PTHR28052">
    <property type="entry name" value="UPF0545 PROTEIN C22ORF39"/>
    <property type="match status" value="1"/>
</dbReference>
<comment type="subcellular location">
    <subcellularLocation>
        <location evidence="2">Synaptic cleft</location>
    </subcellularLocation>
</comment>
<dbReference type="InParanoid" id="A0A6P5L2R7"/>
<protein>
    <recommendedName>
        <fullName evidence="3">Synaptic plasticity regulator PANTS</fullName>
    </recommendedName>
    <alternativeName>
        <fullName evidence="4">Plasticity-associated neural transcript short</fullName>
    </alternativeName>
</protein>
<evidence type="ECO:0000256" key="2">
    <source>
        <dbReference type="ARBA" id="ARBA00043942"/>
    </source>
</evidence>
<accession>A0A6P5L2R7</accession>
<evidence type="ECO:0000313" key="7">
    <source>
        <dbReference type="RefSeq" id="XP_020852373.1"/>
    </source>
</evidence>
<evidence type="ECO:0000256" key="5">
    <source>
        <dbReference type="SAM" id="MobiDB-lite"/>
    </source>
</evidence>
<dbReference type="GO" id="GO:0043083">
    <property type="term" value="C:synaptic cleft"/>
    <property type="evidence" value="ECO:0007669"/>
    <property type="project" value="UniProtKB-SubCell"/>
</dbReference>
<dbReference type="AlphaFoldDB" id="A0A6P5L2R7"/>
<dbReference type="Proteomes" id="UP000515140">
    <property type="component" value="Unplaced"/>
</dbReference>
<dbReference type="FunCoup" id="A0A6P5L2R7">
    <property type="interactions" value="150"/>
</dbReference>
<reference evidence="7" key="1">
    <citation type="submission" date="2025-08" db="UniProtKB">
        <authorList>
            <consortium name="RefSeq"/>
        </authorList>
    </citation>
    <scope>IDENTIFICATION</scope>
    <source>
        <tissue evidence="7">Spleen</tissue>
    </source>
</reference>
<feature type="region of interest" description="Disordered" evidence="5">
    <location>
        <begin position="85"/>
        <end position="112"/>
    </location>
</feature>
<feature type="compositionally biased region" description="Basic and acidic residues" evidence="5">
    <location>
        <begin position="97"/>
        <end position="112"/>
    </location>
</feature>
<proteinExistence type="inferred from homology"/>
<organism evidence="6 7">
    <name type="scientific">Phascolarctos cinereus</name>
    <name type="common">Koala</name>
    <dbReference type="NCBI Taxonomy" id="38626"/>
    <lineage>
        <taxon>Eukaryota</taxon>
        <taxon>Metazoa</taxon>
        <taxon>Chordata</taxon>
        <taxon>Craniata</taxon>
        <taxon>Vertebrata</taxon>
        <taxon>Euteleostomi</taxon>
        <taxon>Mammalia</taxon>
        <taxon>Metatheria</taxon>
        <taxon>Diprotodontia</taxon>
        <taxon>Phascolarctidae</taxon>
        <taxon>Phascolarctos</taxon>
    </lineage>
</organism>
<keyword evidence="6" id="KW-1185">Reference proteome</keyword>
<evidence type="ECO:0000256" key="1">
    <source>
        <dbReference type="ARBA" id="ARBA00006412"/>
    </source>
</evidence>
<dbReference type="RefSeq" id="XP_020852373.1">
    <property type="nucleotide sequence ID" value="XM_020996714.1"/>
</dbReference>
<dbReference type="GeneID" id="110215342"/>
<dbReference type="KEGG" id="pcw:110215342"/>
<name>A0A6P5L2R7_PHACI</name>
<dbReference type="InterPro" id="IPR021475">
    <property type="entry name" value="Pants/Emi1-like"/>
</dbReference>
<gene>
    <name evidence="7" type="primary">CUNH22orf39</name>
</gene>
<comment type="similarity">
    <text evidence="1">Belongs to the UPF0545 family.</text>
</comment>
<sequence>MSCKMGDANERFWRPPRSCEHYWAEWKHCRTVRNFLHHYYTYGETPACDQWKRDYRHCRQWEESGSPEAKQCLCKSEQARILAKQKHAPVWHMRQSPPRDWHLPLPGEEKSK</sequence>
<evidence type="ECO:0000256" key="3">
    <source>
        <dbReference type="ARBA" id="ARBA00044072"/>
    </source>
</evidence>
<dbReference type="PANTHER" id="PTHR28052:SF1">
    <property type="entry name" value="UPF0545 PROTEIN C22ORF39"/>
    <property type="match status" value="1"/>
</dbReference>
<evidence type="ECO:0000256" key="4">
    <source>
        <dbReference type="ARBA" id="ARBA00044235"/>
    </source>
</evidence>
<dbReference type="CTD" id="103188583"/>
<evidence type="ECO:0000313" key="6">
    <source>
        <dbReference type="Proteomes" id="UP000515140"/>
    </source>
</evidence>
<dbReference type="Pfam" id="PF11326">
    <property type="entry name" value="PANTS-like"/>
    <property type="match status" value="1"/>
</dbReference>